<name>A0A085LWH0_9BILA</name>
<evidence type="ECO:0000313" key="2">
    <source>
        <dbReference type="Proteomes" id="UP000030764"/>
    </source>
</evidence>
<protein>
    <submittedName>
        <fullName evidence="1">Uncharacterized protein</fullName>
    </submittedName>
</protein>
<dbReference type="EMBL" id="KL363274">
    <property type="protein sequence ID" value="KFD49316.1"/>
    <property type="molecule type" value="Genomic_DNA"/>
</dbReference>
<gene>
    <name evidence="1" type="ORF">M513_09868</name>
</gene>
<keyword evidence="2" id="KW-1185">Reference proteome</keyword>
<sequence length="66" mass="7835">MAEDIEEPFGQLNPNQEVPSAARRNYLQDKCAHLMAFVRFWDWTKLIEEMLFARRIKTDATEPDHL</sequence>
<evidence type="ECO:0000313" key="1">
    <source>
        <dbReference type="EMBL" id="KFD49316.1"/>
    </source>
</evidence>
<proteinExistence type="predicted"/>
<dbReference type="Proteomes" id="UP000030764">
    <property type="component" value="Unassembled WGS sequence"/>
</dbReference>
<accession>A0A085LWH0</accession>
<reference evidence="1 2" key="1">
    <citation type="journal article" date="2014" name="Nat. Genet.">
        <title>Genome and transcriptome of the porcine whipworm Trichuris suis.</title>
        <authorList>
            <person name="Jex A.R."/>
            <person name="Nejsum P."/>
            <person name="Schwarz E.M."/>
            <person name="Hu L."/>
            <person name="Young N.D."/>
            <person name="Hall R.S."/>
            <person name="Korhonen P.K."/>
            <person name="Liao S."/>
            <person name="Thamsborg S."/>
            <person name="Xia J."/>
            <person name="Xu P."/>
            <person name="Wang S."/>
            <person name="Scheerlinck J.P."/>
            <person name="Hofmann A."/>
            <person name="Sternberg P.W."/>
            <person name="Wang J."/>
            <person name="Gasser R.B."/>
        </authorList>
    </citation>
    <scope>NUCLEOTIDE SEQUENCE [LARGE SCALE GENOMIC DNA]</scope>
    <source>
        <strain evidence="1">DCEP-RM93M</strain>
    </source>
</reference>
<organism evidence="1 2">
    <name type="scientific">Trichuris suis</name>
    <name type="common">pig whipworm</name>
    <dbReference type="NCBI Taxonomy" id="68888"/>
    <lineage>
        <taxon>Eukaryota</taxon>
        <taxon>Metazoa</taxon>
        <taxon>Ecdysozoa</taxon>
        <taxon>Nematoda</taxon>
        <taxon>Enoplea</taxon>
        <taxon>Dorylaimia</taxon>
        <taxon>Trichinellida</taxon>
        <taxon>Trichuridae</taxon>
        <taxon>Trichuris</taxon>
    </lineage>
</organism>
<dbReference type="AlphaFoldDB" id="A0A085LWH0"/>